<sequence>MFMMMFVLGCGCFHGFIVENMDFELDHAIVRCWNLFLVIVAERG</sequence>
<name>A0A392VJQ8_9FABA</name>
<dbReference type="AlphaFoldDB" id="A0A392VJQ8"/>
<reference evidence="2 3" key="1">
    <citation type="journal article" date="2018" name="Front. Plant Sci.">
        <title>Red Clover (Trifolium pratense) and Zigzag Clover (T. medium) - A Picture of Genomic Similarities and Differences.</title>
        <authorList>
            <person name="Dluhosova J."/>
            <person name="Istvanek J."/>
            <person name="Nedelnik J."/>
            <person name="Repkova J."/>
        </authorList>
    </citation>
    <scope>NUCLEOTIDE SEQUENCE [LARGE SCALE GENOMIC DNA]</scope>
    <source>
        <strain evidence="3">cv. 10/8</strain>
        <tissue evidence="2">Leaf</tissue>
    </source>
</reference>
<dbReference type="Proteomes" id="UP000265520">
    <property type="component" value="Unassembled WGS sequence"/>
</dbReference>
<evidence type="ECO:0000313" key="3">
    <source>
        <dbReference type="Proteomes" id="UP000265520"/>
    </source>
</evidence>
<keyword evidence="3" id="KW-1185">Reference proteome</keyword>
<organism evidence="2 3">
    <name type="scientific">Trifolium medium</name>
    <dbReference type="NCBI Taxonomy" id="97028"/>
    <lineage>
        <taxon>Eukaryota</taxon>
        <taxon>Viridiplantae</taxon>
        <taxon>Streptophyta</taxon>
        <taxon>Embryophyta</taxon>
        <taxon>Tracheophyta</taxon>
        <taxon>Spermatophyta</taxon>
        <taxon>Magnoliopsida</taxon>
        <taxon>eudicotyledons</taxon>
        <taxon>Gunneridae</taxon>
        <taxon>Pentapetalae</taxon>
        <taxon>rosids</taxon>
        <taxon>fabids</taxon>
        <taxon>Fabales</taxon>
        <taxon>Fabaceae</taxon>
        <taxon>Papilionoideae</taxon>
        <taxon>50 kb inversion clade</taxon>
        <taxon>NPAAA clade</taxon>
        <taxon>Hologalegina</taxon>
        <taxon>IRL clade</taxon>
        <taxon>Trifolieae</taxon>
        <taxon>Trifolium</taxon>
    </lineage>
</organism>
<keyword evidence="1" id="KW-0732">Signal</keyword>
<dbReference type="EMBL" id="LXQA011145796">
    <property type="protein sequence ID" value="MCI86620.1"/>
    <property type="molecule type" value="Genomic_DNA"/>
</dbReference>
<accession>A0A392VJQ8</accession>
<evidence type="ECO:0000256" key="1">
    <source>
        <dbReference type="SAM" id="SignalP"/>
    </source>
</evidence>
<evidence type="ECO:0000313" key="2">
    <source>
        <dbReference type="EMBL" id="MCI86620.1"/>
    </source>
</evidence>
<comment type="caution">
    <text evidence="2">The sequence shown here is derived from an EMBL/GenBank/DDBJ whole genome shotgun (WGS) entry which is preliminary data.</text>
</comment>
<feature type="signal peptide" evidence="1">
    <location>
        <begin position="1"/>
        <end position="15"/>
    </location>
</feature>
<protein>
    <submittedName>
        <fullName evidence="2">Uncharacterized protein</fullName>
    </submittedName>
</protein>
<feature type="non-terminal residue" evidence="2">
    <location>
        <position position="44"/>
    </location>
</feature>
<feature type="chain" id="PRO_5017186641" evidence="1">
    <location>
        <begin position="16"/>
        <end position="44"/>
    </location>
</feature>
<proteinExistence type="predicted"/>